<feature type="transmembrane region" description="Helical" evidence="1">
    <location>
        <begin position="12"/>
        <end position="32"/>
    </location>
</feature>
<evidence type="ECO:0000313" key="2">
    <source>
        <dbReference type="EMBL" id="MDK4289606.1"/>
    </source>
</evidence>
<dbReference type="Proteomes" id="UP001239759">
    <property type="component" value="Unassembled WGS sequence"/>
</dbReference>
<reference evidence="3 5" key="1">
    <citation type="submission" date="2023-05" db="EMBL/GenBank/DDBJ databases">
        <title>Metabolic capabilities are highly conserved among human nasal-associated Corynebacterium species in pangenomic analyses.</title>
        <authorList>
            <person name="Tran T.H."/>
            <person name="Roberts A.Q."/>
            <person name="Escapa I.F."/>
            <person name="Gao W."/>
            <person name="Conlan S."/>
            <person name="Kong H."/>
            <person name="Segre J.A."/>
            <person name="Kelly M.S."/>
            <person name="Lemon K.P."/>
        </authorList>
    </citation>
    <scope>NUCLEOTIDE SEQUENCE</scope>
    <source>
        <strain evidence="3">KPL2773</strain>
        <strain evidence="2 5">KPL3772</strain>
    </source>
</reference>
<sequence>MSKLTAFIDRFIFFLLAITLILFGLWPVLAHFDVEFAKELALWRDPDAWRSLPDQNWYEYLLWGILAGTIIIGLWLIIINLRRRTFSQVGSSASDEKGDISMHISHIAQAVAAQLATDSDVTSAKQKVSIDRKRPTIEFTINARPEADLNKLNDMIETSEADLRDAIEDVDIDTVYLLHMEKVKPAY</sequence>
<protein>
    <submittedName>
        <fullName evidence="3">Alkaline shock response membrane anchor protein AmaP</fullName>
    </submittedName>
</protein>
<keyword evidence="1" id="KW-0812">Transmembrane</keyword>
<evidence type="ECO:0000313" key="5">
    <source>
        <dbReference type="Proteomes" id="UP001239759"/>
    </source>
</evidence>
<gene>
    <name evidence="3" type="primary">amaP</name>
    <name evidence="2" type="ORF">QPX23_02495</name>
    <name evidence="3" type="ORF">QPX42_05005</name>
</gene>
<comment type="caution">
    <text evidence="3">The sequence shown here is derived from an EMBL/GenBank/DDBJ whole genome shotgun (WGS) entry which is preliminary data.</text>
</comment>
<evidence type="ECO:0000313" key="4">
    <source>
        <dbReference type="Proteomes" id="UP001224412"/>
    </source>
</evidence>
<dbReference type="GeneID" id="42780955"/>
<dbReference type="NCBIfam" id="NF033218">
    <property type="entry name" value="anchor_AmaP"/>
    <property type="match status" value="1"/>
</dbReference>
<dbReference type="EMBL" id="JASNVH010000006">
    <property type="protein sequence ID" value="MDK4306913.1"/>
    <property type="molecule type" value="Genomic_DNA"/>
</dbReference>
<keyword evidence="1" id="KW-1133">Transmembrane helix</keyword>
<organism evidence="3 4">
    <name type="scientific">Corynebacterium pseudodiphtheriticum</name>
    <dbReference type="NCBI Taxonomy" id="37637"/>
    <lineage>
        <taxon>Bacteria</taxon>
        <taxon>Bacillati</taxon>
        <taxon>Actinomycetota</taxon>
        <taxon>Actinomycetes</taxon>
        <taxon>Mycobacteriales</taxon>
        <taxon>Corynebacteriaceae</taxon>
        <taxon>Corynebacterium</taxon>
    </lineage>
</organism>
<name>A0AAP4F679_9CORY</name>
<feature type="transmembrane region" description="Helical" evidence="1">
    <location>
        <begin position="60"/>
        <end position="81"/>
    </location>
</feature>
<dbReference type="EMBL" id="JASNUQ010000003">
    <property type="protein sequence ID" value="MDK4289606.1"/>
    <property type="molecule type" value="Genomic_DNA"/>
</dbReference>
<dbReference type="RefSeq" id="WP_023018944.1">
    <property type="nucleotide sequence ID" value="NZ_JAKRDN010000001.1"/>
</dbReference>
<keyword evidence="5" id="KW-1185">Reference proteome</keyword>
<evidence type="ECO:0000256" key="1">
    <source>
        <dbReference type="SAM" id="Phobius"/>
    </source>
</evidence>
<proteinExistence type="predicted"/>
<evidence type="ECO:0000313" key="3">
    <source>
        <dbReference type="EMBL" id="MDK4306913.1"/>
    </source>
</evidence>
<dbReference type="AlphaFoldDB" id="A0AAP4F679"/>
<dbReference type="Proteomes" id="UP001224412">
    <property type="component" value="Unassembled WGS sequence"/>
</dbReference>
<accession>A0AAP4F679</accession>
<keyword evidence="1" id="KW-0472">Membrane</keyword>